<dbReference type="AlphaFoldDB" id="A0A831YPV4"/>
<accession>A0A831YPV4</accession>
<protein>
    <submittedName>
        <fullName evidence="2">Uncharacterized protein</fullName>
    </submittedName>
</protein>
<feature type="transmembrane region" description="Helical" evidence="1">
    <location>
        <begin position="65"/>
        <end position="83"/>
    </location>
</feature>
<keyword evidence="1" id="KW-1133">Transmembrane helix</keyword>
<organism evidence="2">
    <name type="scientific">candidate division WWE3 bacterium</name>
    <dbReference type="NCBI Taxonomy" id="2053526"/>
    <lineage>
        <taxon>Bacteria</taxon>
        <taxon>Katanobacteria</taxon>
    </lineage>
</organism>
<keyword evidence="1" id="KW-0812">Transmembrane</keyword>
<gene>
    <name evidence="2" type="ORF">ENR01_00240</name>
</gene>
<evidence type="ECO:0000256" key="1">
    <source>
        <dbReference type="SAM" id="Phobius"/>
    </source>
</evidence>
<dbReference type="EMBL" id="DSPJ01000007">
    <property type="protein sequence ID" value="HEX61578.1"/>
    <property type="molecule type" value="Genomic_DNA"/>
</dbReference>
<sequence>MEPTKVEDRNLSLKDRFLAKALNPMVLIAVAAAVSLIPQFFNILAGVLGVESEFVLNTLSTVVDTATKISGVLFGAAFLLFFLRRG</sequence>
<reference evidence="2" key="1">
    <citation type="journal article" date="2020" name="mSystems">
        <title>Genome- and Community-Level Interaction Insights into Carbon Utilization and Element Cycling Functions of Hydrothermarchaeota in Hydrothermal Sediment.</title>
        <authorList>
            <person name="Zhou Z."/>
            <person name="Liu Y."/>
            <person name="Xu W."/>
            <person name="Pan J."/>
            <person name="Luo Z.H."/>
            <person name="Li M."/>
        </authorList>
    </citation>
    <scope>NUCLEOTIDE SEQUENCE [LARGE SCALE GENOMIC DNA]</scope>
    <source>
        <strain evidence="2">SpSt-361</strain>
    </source>
</reference>
<proteinExistence type="predicted"/>
<comment type="caution">
    <text evidence="2">The sequence shown here is derived from an EMBL/GenBank/DDBJ whole genome shotgun (WGS) entry which is preliminary data.</text>
</comment>
<keyword evidence="1" id="KW-0472">Membrane</keyword>
<evidence type="ECO:0000313" key="2">
    <source>
        <dbReference type="EMBL" id="HEX61578.1"/>
    </source>
</evidence>
<feature type="transmembrane region" description="Helical" evidence="1">
    <location>
        <begin position="21"/>
        <end position="45"/>
    </location>
</feature>
<name>A0A831YPV4_UNCKA</name>